<dbReference type="InterPro" id="IPR001054">
    <property type="entry name" value="A/G_cyclase"/>
</dbReference>
<feature type="domain" description="Guanylate cyclase" evidence="9">
    <location>
        <begin position="670"/>
        <end position="705"/>
    </location>
</feature>
<dbReference type="InterPro" id="IPR016187">
    <property type="entry name" value="CTDL_fold"/>
</dbReference>
<feature type="domain" description="C-type lectin" evidence="8">
    <location>
        <begin position="469"/>
        <end position="586"/>
    </location>
</feature>
<organism evidence="10 11">
    <name type="scientific">Macrostomum lignano</name>
    <dbReference type="NCBI Taxonomy" id="282301"/>
    <lineage>
        <taxon>Eukaryota</taxon>
        <taxon>Metazoa</taxon>
        <taxon>Spiralia</taxon>
        <taxon>Lophotrochozoa</taxon>
        <taxon>Platyhelminthes</taxon>
        <taxon>Rhabditophora</taxon>
        <taxon>Macrostomorpha</taxon>
        <taxon>Macrostomida</taxon>
        <taxon>Macrostomidae</taxon>
        <taxon>Macrostomum</taxon>
    </lineage>
</organism>
<dbReference type="EC" id="4.6.1.2" evidence="2"/>
<evidence type="ECO:0000256" key="1">
    <source>
        <dbReference type="ARBA" id="ARBA00004496"/>
    </source>
</evidence>
<evidence type="ECO:0000256" key="4">
    <source>
        <dbReference type="ARBA" id="ARBA00022741"/>
    </source>
</evidence>
<keyword evidence="7" id="KW-0141">cGMP biosynthesis</keyword>
<dbReference type="SUPFAM" id="SSF57414">
    <property type="entry name" value="Hairpin loop containing domain-like"/>
    <property type="match status" value="1"/>
</dbReference>
<dbReference type="GO" id="GO:0004383">
    <property type="term" value="F:guanylate cyclase activity"/>
    <property type="evidence" value="ECO:0007669"/>
    <property type="project" value="UniProtKB-EC"/>
</dbReference>
<dbReference type="InterPro" id="IPR024096">
    <property type="entry name" value="NO_sig/Golgi_transp_ligand-bd"/>
</dbReference>
<dbReference type="InterPro" id="IPR038158">
    <property type="entry name" value="H-NOX_domain_sf"/>
</dbReference>
<dbReference type="Gene3D" id="6.10.250.780">
    <property type="match status" value="1"/>
</dbReference>
<dbReference type="SMART" id="SM00044">
    <property type="entry name" value="CYCc"/>
    <property type="match status" value="1"/>
</dbReference>
<dbReference type="CDD" id="cd07302">
    <property type="entry name" value="CHD"/>
    <property type="match status" value="2"/>
</dbReference>
<dbReference type="SUPFAM" id="SSF55073">
    <property type="entry name" value="Nucleotide cyclase"/>
    <property type="match status" value="1"/>
</dbReference>
<evidence type="ECO:0000256" key="7">
    <source>
        <dbReference type="ARBA" id="ARBA00023293"/>
    </source>
</evidence>
<dbReference type="Gene3D" id="3.90.1520.10">
    <property type="entry name" value="H-NOX domain"/>
    <property type="match status" value="1"/>
</dbReference>
<dbReference type="InterPro" id="IPR042463">
    <property type="entry name" value="HNOB_dom_associated_sf"/>
</dbReference>
<reference evidence="11" key="1">
    <citation type="submission" date="2016-11" db="UniProtKB">
        <authorList>
            <consortium name="WormBaseParasite"/>
        </authorList>
    </citation>
    <scope>IDENTIFICATION</scope>
</reference>
<keyword evidence="10" id="KW-1185">Reference proteome</keyword>
<proteinExistence type="predicted"/>
<evidence type="ECO:0000313" key="11">
    <source>
        <dbReference type="WBParaSite" id="maker-uti_cns_0046211-snap-gene-0.21-mRNA-1"/>
    </source>
</evidence>
<dbReference type="InterPro" id="IPR011645">
    <property type="entry name" value="HNOB_dom_associated"/>
</dbReference>
<dbReference type="PANTHER" id="PTHR45655:SF13">
    <property type="entry name" value="SOLUBLE GUANYLATE CYCLASE GCY-32-RELATED"/>
    <property type="match status" value="1"/>
</dbReference>
<dbReference type="Gene3D" id="3.10.100.10">
    <property type="entry name" value="Mannose-Binding Protein A, subunit A"/>
    <property type="match status" value="1"/>
</dbReference>
<dbReference type="GO" id="GO:0005525">
    <property type="term" value="F:GTP binding"/>
    <property type="evidence" value="ECO:0007669"/>
    <property type="project" value="UniProtKB-KW"/>
</dbReference>
<comment type="subcellular location">
    <subcellularLocation>
        <location evidence="1">Cytoplasm</location>
    </subcellularLocation>
</comment>
<accession>A0A1I8J6T3</accession>
<evidence type="ECO:0000256" key="3">
    <source>
        <dbReference type="ARBA" id="ARBA00022490"/>
    </source>
</evidence>
<dbReference type="SUPFAM" id="SSF111126">
    <property type="entry name" value="Ligand-binding domain in the NO signalling and Golgi transport"/>
    <property type="match status" value="1"/>
</dbReference>
<dbReference type="Proteomes" id="UP000095280">
    <property type="component" value="Unplaced"/>
</dbReference>
<dbReference type="InterPro" id="IPR011644">
    <property type="entry name" value="Heme_NO-bd"/>
</dbReference>
<dbReference type="PROSITE" id="PS50125">
    <property type="entry name" value="GUANYLATE_CYCLASE_2"/>
    <property type="match status" value="2"/>
</dbReference>
<dbReference type="PROSITE" id="PS50041">
    <property type="entry name" value="C_TYPE_LECTIN_2"/>
    <property type="match status" value="1"/>
</dbReference>
<evidence type="ECO:0000313" key="10">
    <source>
        <dbReference type="Proteomes" id="UP000095280"/>
    </source>
</evidence>
<dbReference type="Pfam" id="PF07700">
    <property type="entry name" value="HNOB"/>
    <property type="match status" value="1"/>
</dbReference>
<dbReference type="Gene3D" id="3.30.70.1230">
    <property type="entry name" value="Nucleotide cyclase"/>
    <property type="match status" value="2"/>
</dbReference>
<evidence type="ECO:0000256" key="5">
    <source>
        <dbReference type="ARBA" id="ARBA00023134"/>
    </source>
</evidence>
<evidence type="ECO:0000259" key="9">
    <source>
        <dbReference type="PROSITE" id="PS50125"/>
    </source>
</evidence>
<evidence type="ECO:0000256" key="2">
    <source>
        <dbReference type="ARBA" id="ARBA00012202"/>
    </source>
</evidence>
<sequence length="720" mass="80613">MDDMFEMFGCHLFRYFQKHGFDKMIYTLGQDLKKFIGSLDSLHDYLQVDNKDLVPPSFSYSYDPSGEMILNYYSSRRGLNGWVIGMLTTVAREIFGTEIRMTLLGSESDSIELAQNSRFRSLARIRVTFLTTASLAVNVGDYFQPSYPDCSLVSTEVFVHCFPYHVLFDQLMLVRQCGIAVQEFCPTLRSSDKLVKLTEALDLVNPPIKFTPRHIKRFLNSSFTVLLRKRPDSREPENSLLLKVLSIHLLPRILTLGEMMEKRLCMSDLPIHDVTRELLQVNQQRVSEVQVSKRLDEISGEMRRMAQALEEEKQRTRRLLTQLLPDKVADQLLQGKKVAAEIFDDCTILFSDIVSFTVLAGQCSPMQVVELLNCLFSRFDAATEANSVYKVETIGDAYMVAAGVPDPTPEHASRVAEQAMDMIQAVGQVSSPVPQWKLQMPKELLFLCLFGGGLVAIATGLCVAPFIDRLGSCLYIGDNPSVSSWCDAARLCLGIGGELLIDLTAIRAVNHWLDYYYIGVTDLLVEAKWSRSGWRFANGSLFPVLNDTEWMNHSPNNNSPDDDFLVVSNAGLRDQPANSATKFVCQPIATPNSEYLRRAEFLRLGNISPVYCYTDASVSSEFHCLWLCVQRWECRAVLFNRASSACRMLDFADSSVGDAIETDPSWTKFIRVGLHTGPVVAGVVGDKMPRFCLFGAAVSVASQMEGQGVPGRIHVSPSSR</sequence>
<dbReference type="GO" id="GO:0070482">
    <property type="term" value="P:response to oxygen levels"/>
    <property type="evidence" value="ECO:0007669"/>
    <property type="project" value="TreeGrafter"/>
</dbReference>
<feature type="domain" description="Guanylate cyclase" evidence="9">
    <location>
        <begin position="347"/>
        <end position="429"/>
    </location>
</feature>
<keyword evidence="5" id="KW-0342">GTP-binding</keyword>
<dbReference type="Pfam" id="PF00211">
    <property type="entry name" value="Guanylate_cyc"/>
    <property type="match status" value="2"/>
</dbReference>
<dbReference type="WBParaSite" id="maker-uti_cns_0046211-snap-gene-0.21-mRNA-1">
    <property type="protein sequence ID" value="maker-uti_cns_0046211-snap-gene-0.21-mRNA-1"/>
    <property type="gene ID" value="maker-uti_cns_0046211-snap-gene-0.21"/>
</dbReference>
<dbReference type="AlphaFoldDB" id="A0A1I8J6T3"/>
<name>A0A1I8J6T3_9PLAT</name>
<dbReference type="PANTHER" id="PTHR45655">
    <property type="entry name" value="GUANYLATE CYCLASE SOLUBLE SUBUNIT BETA-2"/>
    <property type="match status" value="1"/>
</dbReference>
<dbReference type="Pfam" id="PF07701">
    <property type="entry name" value="HNOBA"/>
    <property type="match status" value="2"/>
</dbReference>
<dbReference type="Gene3D" id="3.30.450.260">
    <property type="entry name" value="Haem NO binding associated domain"/>
    <property type="match status" value="1"/>
</dbReference>
<keyword evidence="4" id="KW-0547">Nucleotide-binding</keyword>
<dbReference type="GO" id="GO:0020037">
    <property type="term" value="F:heme binding"/>
    <property type="evidence" value="ECO:0007669"/>
    <property type="project" value="InterPro"/>
</dbReference>
<evidence type="ECO:0000256" key="6">
    <source>
        <dbReference type="ARBA" id="ARBA00023239"/>
    </source>
</evidence>
<keyword evidence="3" id="KW-0963">Cytoplasm</keyword>
<dbReference type="InterPro" id="IPR001304">
    <property type="entry name" value="C-type_lectin-like"/>
</dbReference>
<evidence type="ECO:0000259" key="8">
    <source>
        <dbReference type="PROSITE" id="PS50041"/>
    </source>
</evidence>
<dbReference type="GO" id="GO:0008074">
    <property type="term" value="C:guanylate cyclase complex, soluble"/>
    <property type="evidence" value="ECO:0007669"/>
    <property type="project" value="TreeGrafter"/>
</dbReference>
<dbReference type="InterPro" id="IPR016186">
    <property type="entry name" value="C-type_lectin-like/link_sf"/>
</dbReference>
<protein>
    <recommendedName>
        <fullName evidence="2">guanylate cyclase</fullName>
        <ecNumber evidence="2">4.6.1.2</ecNumber>
    </recommendedName>
</protein>
<keyword evidence="6" id="KW-0456">Lyase</keyword>
<dbReference type="InterPro" id="IPR029787">
    <property type="entry name" value="Nucleotide_cyclase"/>
</dbReference>
<dbReference type="SUPFAM" id="SSF56436">
    <property type="entry name" value="C-type lectin-like"/>
    <property type="match status" value="1"/>
</dbReference>
<dbReference type="GO" id="GO:0019934">
    <property type="term" value="P:cGMP-mediated signaling"/>
    <property type="evidence" value="ECO:0007669"/>
    <property type="project" value="TreeGrafter"/>
</dbReference>